<organism evidence="1 2">
    <name type="scientific">Thelephora ganbajun</name>
    <name type="common">Ganba fungus</name>
    <dbReference type="NCBI Taxonomy" id="370292"/>
    <lineage>
        <taxon>Eukaryota</taxon>
        <taxon>Fungi</taxon>
        <taxon>Dikarya</taxon>
        <taxon>Basidiomycota</taxon>
        <taxon>Agaricomycotina</taxon>
        <taxon>Agaricomycetes</taxon>
        <taxon>Thelephorales</taxon>
        <taxon>Thelephoraceae</taxon>
        <taxon>Thelephora</taxon>
    </lineage>
</organism>
<reference evidence="1" key="2">
    <citation type="journal article" date="2020" name="Nat. Commun.">
        <title>Large-scale genome sequencing of mycorrhizal fungi provides insights into the early evolution of symbiotic traits.</title>
        <authorList>
            <person name="Miyauchi S."/>
            <person name="Kiss E."/>
            <person name="Kuo A."/>
            <person name="Drula E."/>
            <person name="Kohler A."/>
            <person name="Sanchez-Garcia M."/>
            <person name="Morin E."/>
            <person name="Andreopoulos B."/>
            <person name="Barry K.W."/>
            <person name="Bonito G."/>
            <person name="Buee M."/>
            <person name="Carver A."/>
            <person name="Chen C."/>
            <person name="Cichocki N."/>
            <person name="Clum A."/>
            <person name="Culley D."/>
            <person name="Crous P.W."/>
            <person name="Fauchery L."/>
            <person name="Girlanda M."/>
            <person name="Hayes R.D."/>
            <person name="Keri Z."/>
            <person name="LaButti K."/>
            <person name="Lipzen A."/>
            <person name="Lombard V."/>
            <person name="Magnuson J."/>
            <person name="Maillard F."/>
            <person name="Murat C."/>
            <person name="Nolan M."/>
            <person name="Ohm R.A."/>
            <person name="Pangilinan J."/>
            <person name="Pereira M.F."/>
            <person name="Perotto S."/>
            <person name="Peter M."/>
            <person name="Pfister S."/>
            <person name="Riley R."/>
            <person name="Sitrit Y."/>
            <person name="Stielow J.B."/>
            <person name="Szollosi G."/>
            <person name="Zifcakova L."/>
            <person name="Stursova M."/>
            <person name="Spatafora J.W."/>
            <person name="Tedersoo L."/>
            <person name="Vaario L.M."/>
            <person name="Yamada A."/>
            <person name="Yan M."/>
            <person name="Wang P."/>
            <person name="Xu J."/>
            <person name="Bruns T."/>
            <person name="Baldrian P."/>
            <person name="Vilgalys R."/>
            <person name="Dunand C."/>
            <person name="Henrissat B."/>
            <person name="Grigoriev I.V."/>
            <person name="Hibbett D."/>
            <person name="Nagy L.G."/>
            <person name="Martin F.M."/>
        </authorList>
    </citation>
    <scope>NUCLEOTIDE SEQUENCE</scope>
    <source>
        <strain evidence="1">P2</strain>
    </source>
</reference>
<sequence length="791" mass="90702">METEDSEAVSVLDRLPHLPDEAFAAKHIPDLGHGMKESQVFHLGLQGWKKLKKKVTSSEFDCGGRKWRILLFPFGNPNTPSSGVVSIYLESADAEEMEEGWHVCAQFALVISNPQDPTIYTVNHAHHRFIAEECTWGFSRFGELHELFRPQPGRNRPTIEGDSAVVSVYMRVLEDPTGVMWHTFVNYDSKKQTGYVGLKSQGATGYMNSLLQSLFHVHCFRKAVYQIPTDDEDPIGNISLALQRVFYQLQTSDKPVGTNELTRSFGWTSYESFLQHDVREFNRLLQDKLESKMKGTHAEDAIAKLFVGEIKTLIECINVSYGSTRIERFNDIQLNVKGIQTLYDSFWDYVAVEKLEGGNRYRAEGFGLQDARKRIIFQSLPPVLHLRLQRCEYDVRRGGMIKINDRFEFPFEINLDEFLDETADRSKPWKYNLHGVLVHSGDFRGGDYFAFIKPDRDTLWHKFDNDRVMPVTDREVLEESYGGVPLDGVMVRETKGSTNAYMLVYIRETAINEVLAPLTEKDTPPHLGLLTVKVVTDETFSLHQGFDLAIFDKRNGSLSHLPTFRVLRKETYGVFKSRVAQHFGYPESQIGLWVLVNRMNRTVRPYTHIPENESSLTVEMIPDMTPRLSDLWLYLEILPDSSKKILLDNTRTVMVFLKHFDATRQSLFGIGMVHIPRASKVSDLVQIINERMGWTPGMPLKLYEEVEPGMIVFMEPRYTFTRSKIQDGDIICFQVEISGKEVHDLKSQGSYSNPPQFYEFLRNRVIEPDKRNESPVEPGNPHEDQNVASGD</sequence>
<dbReference type="Proteomes" id="UP000886501">
    <property type="component" value="Unassembled WGS sequence"/>
</dbReference>
<accession>A0ACB6ZHH5</accession>
<name>A0ACB6ZHH5_THEGA</name>
<evidence type="ECO:0000313" key="2">
    <source>
        <dbReference type="Proteomes" id="UP000886501"/>
    </source>
</evidence>
<reference evidence="1" key="1">
    <citation type="submission" date="2019-10" db="EMBL/GenBank/DDBJ databases">
        <authorList>
            <consortium name="DOE Joint Genome Institute"/>
            <person name="Kuo A."/>
            <person name="Miyauchi S."/>
            <person name="Kiss E."/>
            <person name="Drula E."/>
            <person name="Kohler A."/>
            <person name="Sanchez-Garcia M."/>
            <person name="Andreopoulos B."/>
            <person name="Barry K.W."/>
            <person name="Bonito G."/>
            <person name="Buee M."/>
            <person name="Carver A."/>
            <person name="Chen C."/>
            <person name="Cichocki N."/>
            <person name="Clum A."/>
            <person name="Culley D."/>
            <person name="Crous P.W."/>
            <person name="Fauchery L."/>
            <person name="Girlanda M."/>
            <person name="Hayes R."/>
            <person name="Keri Z."/>
            <person name="Labutti K."/>
            <person name="Lipzen A."/>
            <person name="Lombard V."/>
            <person name="Magnuson J."/>
            <person name="Maillard F."/>
            <person name="Morin E."/>
            <person name="Murat C."/>
            <person name="Nolan M."/>
            <person name="Ohm R."/>
            <person name="Pangilinan J."/>
            <person name="Pereira M."/>
            <person name="Perotto S."/>
            <person name="Peter M."/>
            <person name="Riley R."/>
            <person name="Sitrit Y."/>
            <person name="Stielow B."/>
            <person name="Szollosi G."/>
            <person name="Zifcakova L."/>
            <person name="Stursova M."/>
            <person name="Spatafora J.W."/>
            <person name="Tedersoo L."/>
            <person name="Vaario L.-M."/>
            <person name="Yamada A."/>
            <person name="Yan M."/>
            <person name="Wang P."/>
            <person name="Xu J."/>
            <person name="Bruns T."/>
            <person name="Baldrian P."/>
            <person name="Vilgalys R."/>
            <person name="Henrissat B."/>
            <person name="Grigoriev I.V."/>
            <person name="Hibbett D."/>
            <person name="Nagy L.G."/>
            <person name="Martin F.M."/>
        </authorList>
    </citation>
    <scope>NUCLEOTIDE SEQUENCE</scope>
    <source>
        <strain evidence="1">P2</strain>
    </source>
</reference>
<comment type="caution">
    <text evidence="1">The sequence shown here is derived from an EMBL/GenBank/DDBJ whole genome shotgun (WGS) entry which is preliminary data.</text>
</comment>
<dbReference type="EMBL" id="MU118002">
    <property type="protein sequence ID" value="KAF9649116.1"/>
    <property type="molecule type" value="Genomic_DNA"/>
</dbReference>
<evidence type="ECO:0000313" key="1">
    <source>
        <dbReference type="EMBL" id="KAF9649116.1"/>
    </source>
</evidence>
<proteinExistence type="predicted"/>
<gene>
    <name evidence="1" type="ORF">BDM02DRAFT_3167218</name>
</gene>
<protein>
    <submittedName>
        <fullName evidence="1">Cysteine proteinase</fullName>
    </submittedName>
</protein>
<keyword evidence="2" id="KW-1185">Reference proteome</keyword>